<accession>A0A7X0BZ54</accession>
<keyword evidence="2" id="KW-1185">Reference proteome</keyword>
<reference evidence="1 2" key="1">
    <citation type="submission" date="2020-08" db="EMBL/GenBank/DDBJ databases">
        <title>Sequencing the genomes of 1000 actinobacteria strains.</title>
        <authorList>
            <person name="Klenk H.-P."/>
        </authorList>
    </citation>
    <scope>NUCLEOTIDE SEQUENCE [LARGE SCALE GENOMIC DNA]</scope>
    <source>
        <strain evidence="1 2">DSM 45913</strain>
    </source>
</reference>
<dbReference type="Proteomes" id="UP000583800">
    <property type="component" value="Unassembled WGS sequence"/>
</dbReference>
<dbReference type="EMBL" id="JACHJB010000001">
    <property type="protein sequence ID" value="MBB6344171.1"/>
    <property type="molecule type" value="Genomic_DNA"/>
</dbReference>
<organism evidence="1 2">
    <name type="scientific">Nonomuraea muscovyensis</name>
    <dbReference type="NCBI Taxonomy" id="1124761"/>
    <lineage>
        <taxon>Bacteria</taxon>
        <taxon>Bacillati</taxon>
        <taxon>Actinomycetota</taxon>
        <taxon>Actinomycetes</taxon>
        <taxon>Streptosporangiales</taxon>
        <taxon>Streptosporangiaceae</taxon>
        <taxon>Nonomuraea</taxon>
    </lineage>
</organism>
<dbReference type="AlphaFoldDB" id="A0A7X0BZ54"/>
<evidence type="ECO:0000313" key="1">
    <source>
        <dbReference type="EMBL" id="MBB6344171.1"/>
    </source>
</evidence>
<sequence length="125" mass="13551">MSTPQGRRTVRADSVRVDAAHTPEGALQATQHHTPQYVHQPRYLDHPNGAVGLHSVLLVVPDGEVDAHEERYARMLDADVWIDGPGACCRSGTAAWRSSRLPRSASCCPGTPLRPCPSWPPTPSP</sequence>
<evidence type="ECO:0000313" key="2">
    <source>
        <dbReference type="Proteomes" id="UP000583800"/>
    </source>
</evidence>
<name>A0A7X0BZ54_9ACTN</name>
<protein>
    <submittedName>
        <fullName evidence="1">Uncharacterized protein</fullName>
    </submittedName>
</protein>
<gene>
    <name evidence="1" type="ORF">FHU36_000680</name>
</gene>
<proteinExistence type="predicted"/>
<comment type="caution">
    <text evidence="1">The sequence shown here is derived from an EMBL/GenBank/DDBJ whole genome shotgun (WGS) entry which is preliminary data.</text>
</comment>